<evidence type="ECO:0000313" key="2">
    <source>
        <dbReference type="Proteomes" id="UP000095472"/>
    </source>
</evidence>
<sequence length="338" mass="37395">MKRQAIWNLLKETFAQWQEDKIPLLAAALAYYTVFSLAPLLIIAIAIAGFVLGQDTVQTQLVEQLQDLIGREGAQAIRTMIDNAYEPTSNLIAAIIGAITLLFGATTVFAQLKEALNIIWKVTPQPGRPVRGFVKARLLSFTLVLGLGFLLLVSLLASAILAGISRWLEGLLTTPPWVWQLIDLGLSFSVITLLFALIYKLLPDAKIAWTDVGVGAAITSVLFTIGKFLIGLYLGNSGIASAYGAAGSFVVILIWIFYSAQLLLTGAEFTQVWANRYGSRIRPRRSLAIAPDNLHRVEAPPKRTPGSRRRKILKNIRKRTQKNQKHHQDFPKKSPWIK</sequence>
<keyword evidence="2" id="KW-1185">Reference proteome</keyword>
<evidence type="ECO:0000313" key="1">
    <source>
        <dbReference type="EMBL" id="XPM63792.1"/>
    </source>
</evidence>
<name>A0ACD5GSE1_9CYAN</name>
<organism evidence="1 2">
    <name type="scientific">Desertifilum tharense IPPAS B-1220</name>
    <dbReference type="NCBI Taxonomy" id="1781255"/>
    <lineage>
        <taxon>Bacteria</taxon>
        <taxon>Bacillati</taxon>
        <taxon>Cyanobacteriota</taxon>
        <taxon>Cyanophyceae</taxon>
        <taxon>Desertifilales</taxon>
        <taxon>Desertifilaceae</taxon>
        <taxon>Desertifilum</taxon>
    </lineage>
</organism>
<gene>
    <name evidence="1" type="ORF">BH720_032190</name>
</gene>
<dbReference type="Proteomes" id="UP000095472">
    <property type="component" value="Chromosome"/>
</dbReference>
<accession>A0ACD5GSE1</accession>
<protein>
    <submittedName>
        <fullName evidence="1">YihY/virulence factor BrkB family protein</fullName>
    </submittedName>
</protein>
<dbReference type="EMBL" id="CP182909">
    <property type="protein sequence ID" value="XPM63792.1"/>
    <property type="molecule type" value="Genomic_DNA"/>
</dbReference>
<reference evidence="1 2" key="1">
    <citation type="journal article" date="2016" name="Genome Announc.">
        <title>Draft Genome Sequence of the Thermotolerant Cyanobacterium Desertifilum sp. IPPAS B-1220.</title>
        <authorList>
            <person name="Mironov K.S."/>
            <person name="Sinetova M.A."/>
            <person name="Bolatkhan K."/>
            <person name="Zayadan B.K."/>
            <person name="Ustinova V.V."/>
            <person name="Kupriyanova E.V."/>
            <person name="Skrypnik A.N."/>
            <person name="Gogoleva N.E."/>
            <person name="Gogolev Y.V."/>
            <person name="Los D.A."/>
        </authorList>
    </citation>
    <scope>NUCLEOTIDE SEQUENCE [LARGE SCALE GENOMIC DNA]</scope>
    <source>
        <strain evidence="1 2">IPPAS B-1220</strain>
    </source>
</reference>
<proteinExistence type="predicted"/>